<protein>
    <recommendedName>
        <fullName evidence="2">MacB-like periplasmic core domain-containing protein</fullName>
    </recommendedName>
</protein>
<feature type="transmembrane region" description="Helical" evidence="1">
    <location>
        <begin position="195"/>
        <end position="214"/>
    </location>
</feature>
<keyword evidence="4" id="KW-1185">Reference proteome</keyword>
<keyword evidence="1" id="KW-0812">Transmembrane</keyword>
<feature type="domain" description="MacB-like periplasmic core" evidence="2">
    <location>
        <begin position="78"/>
        <end position="145"/>
    </location>
</feature>
<dbReference type="InterPro" id="IPR025857">
    <property type="entry name" value="MacB_PCD"/>
</dbReference>
<dbReference type="Pfam" id="PF12704">
    <property type="entry name" value="MacB_PCD"/>
    <property type="match status" value="1"/>
</dbReference>
<proteinExistence type="predicted"/>
<keyword evidence="1" id="KW-1133">Transmembrane helix</keyword>
<dbReference type="RefSeq" id="WP_120169043.1">
    <property type="nucleotide sequence ID" value="NZ_MCIB01000014.1"/>
</dbReference>
<accession>A0A419T3B4</accession>
<reference evidence="3 4" key="1">
    <citation type="submission" date="2016-08" db="EMBL/GenBank/DDBJ databases">
        <title>Novel Firmicutes and Novel Genomes.</title>
        <authorList>
            <person name="Poppleton D.I."/>
            <person name="Gribaldo S."/>
        </authorList>
    </citation>
    <scope>NUCLEOTIDE SEQUENCE [LARGE SCALE GENOMIC DNA]</scope>
    <source>
        <strain evidence="3 4">CTT3</strain>
    </source>
</reference>
<dbReference type="OrthoDB" id="1948911at2"/>
<feature type="transmembrane region" description="Helical" evidence="1">
    <location>
        <begin position="315"/>
        <end position="336"/>
    </location>
</feature>
<organism evidence="3 4">
    <name type="scientific">Thermohalobacter berrensis</name>
    <dbReference type="NCBI Taxonomy" id="99594"/>
    <lineage>
        <taxon>Bacteria</taxon>
        <taxon>Bacillati</taxon>
        <taxon>Bacillota</taxon>
        <taxon>Tissierellia</taxon>
        <taxon>Tissierellales</taxon>
        <taxon>Thermohalobacteraceae</taxon>
        <taxon>Thermohalobacter</taxon>
    </lineage>
</organism>
<dbReference type="AlphaFoldDB" id="A0A419T3B4"/>
<dbReference type="Proteomes" id="UP000284177">
    <property type="component" value="Unassembled WGS sequence"/>
</dbReference>
<dbReference type="EMBL" id="MCIB01000014">
    <property type="protein sequence ID" value="RKD31952.1"/>
    <property type="molecule type" value="Genomic_DNA"/>
</dbReference>
<keyword evidence="1" id="KW-0472">Membrane</keyword>
<comment type="caution">
    <text evidence="3">The sequence shown here is derived from an EMBL/GenBank/DDBJ whole genome shotgun (WGS) entry which is preliminary data.</text>
</comment>
<gene>
    <name evidence="3" type="ORF">BET03_11770</name>
</gene>
<evidence type="ECO:0000313" key="3">
    <source>
        <dbReference type="EMBL" id="RKD31952.1"/>
    </source>
</evidence>
<evidence type="ECO:0000313" key="4">
    <source>
        <dbReference type="Proteomes" id="UP000284177"/>
    </source>
</evidence>
<evidence type="ECO:0000259" key="2">
    <source>
        <dbReference type="Pfam" id="PF12704"/>
    </source>
</evidence>
<feature type="transmembrane region" description="Helical" evidence="1">
    <location>
        <begin position="255"/>
        <end position="276"/>
    </location>
</feature>
<evidence type="ECO:0000256" key="1">
    <source>
        <dbReference type="SAM" id="Phobius"/>
    </source>
</evidence>
<name>A0A419T3B4_9FIRM</name>
<sequence>MGIKKKLIIIFIILILFSAHLYLKDKYNPMAVEINYSGNLTINQCQKLKKKYKLNTFSINYERFYNGHTLIMTSGLDTQIRKIEIIHGQYLSDISELEAVIGDKVVQKYFKTQTPLGRSINILGKEFKIIGVEKNSNIIYIPFNDELLSNNWEKKRVIFNIPNSKEFYITIQKIENELKLIGINIIDKVIYKEKIYGYLNLLIILGIIILAKFLRKLIKRILDKILSLWYKYKKANRIVDWNKYLLIKKTCLAKIIAEATIVIALILGIFKIMSYLKIPPSLLPDNFFSLTSYINIVKLKYNSISLHLQKGFSNITIDTIYINFIIILLFTVTVLIEKAKRNID</sequence>